<keyword evidence="5 14" id="KW-0436">Ligase</keyword>
<dbReference type="InterPro" id="IPR020560">
    <property type="entry name" value="PRibGlycinamide_synth_C-dom"/>
</dbReference>
<dbReference type="GO" id="GO:0006189">
    <property type="term" value="P:'de novo' IMP biosynthetic process"/>
    <property type="evidence" value="ECO:0007669"/>
    <property type="project" value="UniProtKB-UniRule"/>
</dbReference>
<keyword evidence="7 15" id="KW-0547">Nucleotide-binding</keyword>
<evidence type="ECO:0000256" key="1">
    <source>
        <dbReference type="ARBA" id="ARBA00001936"/>
    </source>
</evidence>
<dbReference type="Proteomes" id="UP000616608">
    <property type="component" value="Unassembled WGS sequence"/>
</dbReference>
<dbReference type="PROSITE" id="PS00184">
    <property type="entry name" value="GARS"/>
    <property type="match status" value="1"/>
</dbReference>
<dbReference type="SUPFAM" id="SSF56059">
    <property type="entry name" value="Glutathione synthetase ATP-binding domain-like"/>
    <property type="match status" value="1"/>
</dbReference>
<dbReference type="EC" id="6.3.4.13" evidence="4 14"/>
<dbReference type="SMART" id="SM01209">
    <property type="entry name" value="GARS_A"/>
    <property type="match status" value="1"/>
</dbReference>
<gene>
    <name evidence="14 17" type="primary">purD</name>
    <name evidence="17" type="ORF">GCM10007425_28950</name>
</gene>
<comment type="catalytic activity">
    <reaction evidence="14">
        <text>5-phospho-beta-D-ribosylamine + glycine + ATP = N(1)-(5-phospho-beta-D-ribosyl)glycinamide + ADP + phosphate + H(+)</text>
        <dbReference type="Rhea" id="RHEA:17453"/>
        <dbReference type="ChEBI" id="CHEBI:15378"/>
        <dbReference type="ChEBI" id="CHEBI:30616"/>
        <dbReference type="ChEBI" id="CHEBI:43474"/>
        <dbReference type="ChEBI" id="CHEBI:57305"/>
        <dbReference type="ChEBI" id="CHEBI:58681"/>
        <dbReference type="ChEBI" id="CHEBI:143788"/>
        <dbReference type="ChEBI" id="CHEBI:456216"/>
        <dbReference type="EC" id="6.3.4.13"/>
    </reaction>
</comment>
<dbReference type="Gene3D" id="3.30.470.20">
    <property type="entry name" value="ATP-grasp fold, B domain"/>
    <property type="match status" value="1"/>
</dbReference>
<dbReference type="GO" id="GO:0005524">
    <property type="term" value="F:ATP binding"/>
    <property type="evidence" value="ECO:0007669"/>
    <property type="project" value="UniProtKB-UniRule"/>
</dbReference>
<evidence type="ECO:0000256" key="3">
    <source>
        <dbReference type="ARBA" id="ARBA00005174"/>
    </source>
</evidence>
<evidence type="ECO:0000256" key="11">
    <source>
        <dbReference type="ARBA" id="ARBA00038345"/>
    </source>
</evidence>
<dbReference type="PANTHER" id="PTHR43472">
    <property type="entry name" value="PHOSPHORIBOSYLAMINE--GLYCINE LIGASE"/>
    <property type="match status" value="1"/>
</dbReference>
<reference evidence="17" key="2">
    <citation type="submission" date="2020-09" db="EMBL/GenBank/DDBJ databases">
        <authorList>
            <person name="Sun Q."/>
            <person name="Zhou Y."/>
        </authorList>
    </citation>
    <scope>NUCLEOTIDE SEQUENCE</scope>
    <source>
        <strain evidence="17">CGMCC 1.15760</strain>
    </source>
</reference>
<evidence type="ECO:0000313" key="17">
    <source>
        <dbReference type="EMBL" id="GGG32507.1"/>
    </source>
</evidence>
<dbReference type="NCBIfam" id="TIGR00877">
    <property type="entry name" value="purD"/>
    <property type="match status" value="1"/>
</dbReference>
<comment type="caution">
    <text evidence="17">The sequence shown here is derived from an EMBL/GenBank/DDBJ whole genome shotgun (WGS) entry which is preliminary data.</text>
</comment>
<evidence type="ECO:0000256" key="14">
    <source>
        <dbReference type="HAMAP-Rule" id="MF_00138"/>
    </source>
</evidence>
<dbReference type="SUPFAM" id="SSF51246">
    <property type="entry name" value="Rudiment single hybrid motif"/>
    <property type="match status" value="1"/>
</dbReference>
<dbReference type="RefSeq" id="WP_188615787.1">
    <property type="nucleotide sequence ID" value="NZ_BMJT01000013.1"/>
</dbReference>
<evidence type="ECO:0000256" key="10">
    <source>
        <dbReference type="ARBA" id="ARBA00023211"/>
    </source>
</evidence>
<comment type="cofactor">
    <cofactor evidence="1">
        <name>Mn(2+)</name>
        <dbReference type="ChEBI" id="CHEBI:29035"/>
    </cofactor>
</comment>
<comment type="pathway">
    <text evidence="3 14">Purine metabolism; IMP biosynthesis via de novo pathway; N(1)-(5-phospho-D-ribosyl)glycinamide from 5-phospho-alpha-D-ribose 1-diphosphate: step 2/2.</text>
</comment>
<dbReference type="InterPro" id="IPR011054">
    <property type="entry name" value="Rudment_hybrid_motif"/>
</dbReference>
<dbReference type="FunFam" id="3.40.50.20:FF:000006">
    <property type="entry name" value="Phosphoribosylamine--glycine ligase, chloroplastic"/>
    <property type="match status" value="1"/>
</dbReference>
<feature type="domain" description="ATP-grasp" evidence="16">
    <location>
        <begin position="107"/>
        <end position="313"/>
    </location>
</feature>
<evidence type="ECO:0000313" key="18">
    <source>
        <dbReference type="Proteomes" id="UP000616608"/>
    </source>
</evidence>
<evidence type="ECO:0000256" key="2">
    <source>
        <dbReference type="ARBA" id="ARBA00001946"/>
    </source>
</evidence>
<dbReference type="InterPro" id="IPR013815">
    <property type="entry name" value="ATP_grasp_subdomain_1"/>
</dbReference>
<comment type="cofactor">
    <cofactor evidence="2">
        <name>Mg(2+)</name>
        <dbReference type="ChEBI" id="CHEBI:18420"/>
    </cofactor>
</comment>
<dbReference type="Gene3D" id="3.30.1490.20">
    <property type="entry name" value="ATP-grasp fold, A domain"/>
    <property type="match status" value="1"/>
</dbReference>
<evidence type="ECO:0000256" key="12">
    <source>
        <dbReference type="ARBA" id="ARBA00042242"/>
    </source>
</evidence>
<evidence type="ECO:0000256" key="9">
    <source>
        <dbReference type="ARBA" id="ARBA00022840"/>
    </source>
</evidence>
<dbReference type="InterPro" id="IPR016185">
    <property type="entry name" value="PreATP-grasp_dom_sf"/>
</dbReference>
<dbReference type="SUPFAM" id="SSF52440">
    <property type="entry name" value="PreATP-grasp domain"/>
    <property type="match status" value="1"/>
</dbReference>
<evidence type="ECO:0000256" key="15">
    <source>
        <dbReference type="PROSITE-ProRule" id="PRU00409"/>
    </source>
</evidence>
<dbReference type="InterPro" id="IPR011761">
    <property type="entry name" value="ATP-grasp"/>
</dbReference>
<reference evidence="17" key="1">
    <citation type="journal article" date="2014" name="Int. J. Syst. Evol. Microbiol.">
        <title>Complete genome sequence of Corynebacterium casei LMG S-19264T (=DSM 44701T), isolated from a smear-ripened cheese.</title>
        <authorList>
            <consortium name="US DOE Joint Genome Institute (JGI-PGF)"/>
            <person name="Walter F."/>
            <person name="Albersmeier A."/>
            <person name="Kalinowski J."/>
            <person name="Ruckert C."/>
        </authorList>
    </citation>
    <scope>NUCLEOTIDE SEQUENCE</scope>
    <source>
        <strain evidence="17">CGMCC 1.15760</strain>
    </source>
</reference>
<organism evidence="17 18">
    <name type="scientific">Lysinibacillus alkalisoli</name>
    <dbReference type="NCBI Taxonomy" id="1911548"/>
    <lineage>
        <taxon>Bacteria</taxon>
        <taxon>Bacillati</taxon>
        <taxon>Bacillota</taxon>
        <taxon>Bacilli</taxon>
        <taxon>Bacillales</taxon>
        <taxon>Bacillaceae</taxon>
        <taxon>Lysinibacillus</taxon>
    </lineage>
</organism>
<sequence length="418" mass="45434">MKVLVIGGGGREHAIAKQFAQAPSVNQVFVAPGNDGMAQDATLVNIAASDFITLIQFAKEHAIDLTFVGPEQPLTEGIVDAFEEAGLRIFGPNKKAAQLEGSKSFAKDIMKKYHIPTAAYETFTEVAQAVAYIKQQGAPIVIKADGLAAGKGVIVAMTEEEAIAAVEDMIGNQRFGDSSSRVVIEEFLDGEEFSFMSFVHKGQIYPMVIAQDHKRAYDGDTGPNTGGMGAYSPVPQISQAVIDEAYRTVVEPTVQAMEDENTSFTGILYAGLILTKQGPKVIEFNARFGDPETQVVLPRMTSDFGAFMMALMNEEPFDLTWSEEAMLGVVIASEGYPNTVENGKVLPDLTSLSQEYAVYHAGTKQVNGQFVGNGGRVLLVAAKAKDLKTAQEKVYQGIAQHTWDNFFYRKDIGWRTFQ</sequence>
<dbReference type="PANTHER" id="PTHR43472:SF1">
    <property type="entry name" value="PHOSPHORIBOSYLAMINE--GLYCINE LIGASE, CHLOROPLASTIC"/>
    <property type="match status" value="1"/>
</dbReference>
<evidence type="ECO:0000256" key="5">
    <source>
        <dbReference type="ARBA" id="ARBA00022598"/>
    </source>
</evidence>
<dbReference type="InterPro" id="IPR000115">
    <property type="entry name" value="PRibGlycinamide_synth"/>
</dbReference>
<dbReference type="PROSITE" id="PS50975">
    <property type="entry name" value="ATP_GRASP"/>
    <property type="match status" value="1"/>
</dbReference>
<dbReference type="SMART" id="SM01210">
    <property type="entry name" value="GARS_C"/>
    <property type="match status" value="1"/>
</dbReference>
<accession>A0A917LJN4</accession>
<dbReference type="InterPro" id="IPR020561">
    <property type="entry name" value="PRibGlycinamid_synth_ATP-grasp"/>
</dbReference>
<evidence type="ECO:0000256" key="13">
    <source>
        <dbReference type="ARBA" id="ARBA00042864"/>
    </source>
</evidence>
<dbReference type="FunFam" id="3.30.1490.20:FF:000006">
    <property type="entry name" value="phosphoribosylamine--glycine ligase, chloroplastic-like"/>
    <property type="match status" value="1"/>
</dbReference>
<dbReference type="Pfam" id="PF01071">
    <property type="entry name" value="GARS_A"/>
    <property type="match status" value="1"/>
</dbReference>
<evidence type="ECO:0000256" key="4">
    <source>
        <dbReference type="ARBA" id="ARBA00013255"/>
    </source>
</evidence>
<dbReference type="InterPro" id="IPR020559">
    <property type="entry name" value="PRibGlycinamide_synth_CS"/>
</dbReference>
<comment type="similarity">
    <text evidence="11 14">Belongs to the GARS family.</text>
</comment>
<dbReference type="Gene3D" id="3.40.50.20">
    <property type="match status" value="1"/>
</dbReference>
<dbReference type="Pfam" id="PF02844">
    <property type="entry name" value="GARS_N"/>
    <property type="match status" value="1"/>
</dbReference>
<dbReference type="GO" id="GO:0004637">
    <property type="term" value="F:phosphoribosylamine-glycine ligase activity"/>
    <property type="evidence" value="ECO:0007669"/>
    <property type="project" value="UniProtKB-UniRule"/>
</dbReference>
<dbReference type="AlphaFoldDB" id="A0A917LJN4"/>
<keyword evidence="18" id="KW-1185">Reference proteome</keyword>
<dbReference type="EMBL" id="BMJT01000013">
    <property type="protein sequence ID" value="GGG32507.1"/>
    <property type="molecule type" value="Genomic_DNA"/>
</dbReference>
<name>A0A917LJN4_9BACI</name>
<keyword evidence="8 14" id="KW-0658">Purine biosynthesis</keyword>
<evidence type="ECO:0000256" key="7">
    <source>
        <dbReference type="ARBA" id="ARBA00022741"/>
    </source>
</evidence>
<dbReference type="Pfam" id="PF02843">
    <property type="entry name" value="GARS_C"/>
    <property type="match status" value="1"/>
</dbReference>
<keyword evidence="10" id="KW-0464">Manganese</keyword>
<dbReference type="InterPro" id="IPR037123">
    <property type="entry name" value="PRibGlycinamide_synth_C_sf"/>
</dbReference>
<evidence type="ECO:0000259" key="16">
    <source>
        <dbReference type="PROSITE" id="PS50975"/>
    </source>
</evidence>
<dbReference type="GO" id="GO:0009113">
    <property type="term" value="P:purine nucleobase biosynthetic process"/>
    <property type="evidence" value="ECO:0007669"/>
    <property type="project" value="InterPro"/>
</dbReference>
<keyword evidence="9 15" id="KW-0067">ATP-binding</keyword>
<evidence type="ECO:0000256" key="6">
    <source>
        <dbReference type="ARBA" id="ARBA00022723"/>
    </source>
</evidence>
<dbReference type="HAMAP" id="MF_00138">
    <property type="entry name" value="GARS"/>
    <property type="match status" value="1"/>
</dbReference>
<dbReference type="GO" id="GO:0046872">
    <property type="term" value="F:metal ion binding"/>
    <property type="evidence" value="ECO:0007669"/>
    <property type="project" value="UniProtKB-KW"/>
</dbReference>
<dbReference type="Gene3D" id="3.90.600.10">
    <property type="entry name" value="Phosphoribosylglycinamide synthetase, C-terminal domain"/>
    <property type="match status" value="1"/>
</dbReference>
<proteinExistence type="inferred from homology"/>
<protein>
    <recommendedName>
        <fullName evidence="4 14">Phosphoribosylamine--glycine ligase</fullName>
        <ecNumber evidence="4 14">6.3.4.13</ecNumber>
    </recommendedName>
    <alternativeName>
        <fullName evidence="14">GARS</fullName>
    </alternativeName>
    <alternativeName>
        <fullName evidence="12 14">Glycinamide ribonucleotide synthetase</fullName>
    </alternativeName>
    <alternativeName>
        <fullName evidence="13 14">Phosphoribosylglycinamide synthetase</fullName>
    </alternativeName>
</protein>
<dbReference type="InterPro" id="IPR020562">
    <property type="entry name" value="PRibGlycinamide_synth_N"/>
</dbReference>
<evidence type="ECO:0000256" key="8">
    <source>
        <dbReference type="ARBA" id="ARBA00022755"/>
    </source>
</evidence>
<keyword evidence="6" id="KW-0479">Metal-binding</keyword>